<dbReference type="CDD" id="cd07246">
    <property type="entry name" value="VOC_like"/>
    <property type="match status" value="1"/>
</dbReference>
<proteinExistence type="predicted"/>
<dbReference type="PANTHER" id="PTHR34109:SF1">
    <property type="entry name" value="VOC DOMAIN-CONTAINING PROTEIN"/>
    <property type="match status" value="1"/>
</dbReference>
<dbReference type="PROSITE" id="PS51819">
    <property type="entry name" value="VOC"/>
    <property type="match status" value="1"/>
</dbReference>
<dbReference type="RefSeq" id="WP_197525600.1">
    <property type="nucleotide sequence ID" value="NZ_SJPQ01000002.1"/>
</dbReference>
<name>A0A5C5ZLL5_9BACT</name>
<evidence type="ECO:0000259" key="1">
    <source>
        <dbReference type="PROSITE" id="PS51819"/>
    </source>
</evidence>
<protein>
    <submittedName>
        <fullName evidence="2">Glyoxalase-like domain protein</fullName>
    </submittedName>
</protein>
<evidence type="ECO:0000313" key="3">
    <source>
        <dbReference type="Proteomes" id="UP000315440"/>
    </source>
</evidence>
<dbReference type="SUPFAM" id="SSF54593">
    <property type="entry name" value="Glyoxalase/Bleomycin resistance protein/Dihydroxybiphenyl dioxygenase"/>
    <property type="match status" value="1"/>
</dbReference>
<dbReference type="Proteomes" id="UP000315440">
    <property type="component" value="Unassembled WGS sequence"/>
</dbReference>
<dbReference type="Pfam" id="PF00903">
    <property type="entry name" value="Glyoxalase"/>
    <property type="match status" value="1"/>
</dbReference>
<dbReference type="InterPro" id="IPR029068">
    <property type="entry name" value="Glyas_Bleomycin-R_OHBP_Dase"/>
</dbReference>
<dbReference type="AlphaFoldDB" id="A0A5C5ZLL5"/>
<reference evidence="2 3" key="1">
    <citation type="submission" date="2019-02" db="EMBL/GenBank/DDBJ databases">
        <title>Deep-cultivation of Planctomycetes and their phenomic and genomic characterization uncovers novel biology.</title>
        <authorList>
            <person name="Wiegand S."/>
            <person name="Jogler M."/>
            <person name="Boedeker C."/>
            <person name="Pinto D."/>
            <person name="Vollmers J."/>
            <person name="Rivas-Marin E."/>
            <person name="Kohn T."/>
            <person name="Peeters S.H."/>
            <person name="Heuer A."/>
            <person name="Rast P."/>
            <person name="Oberbeckmann S."/>
            <person name="Bunk B."/>
            <person name="Jeske O."/>
            <person name="Meyerdierks A."/>
            <person name="Storesund J.E."/>
            <person name="Kallscheuer N."/>
            <person name="Luecker S."/>
            <person name="Lage O.M."/>
            <person name="Pohl T."/>
            <person name="Merkel B.J."/>
            <person name="Hornburger P."/>
            <person name="Mueller R.-W."/>
            <person name="Bruemmer F."/>
            <person name="Labrenz M."/>
            <person name="Spormann A.M."/>
            <person name="Op Den Camp H."/>
            <person name="Overmann J."/>
            <person name="Amann R."/>
            <person name="Jetten M.S.M."/>
            <person name="Mascher T."/>
            <person name="Medema M.H."/>
            <person name="Devos D.P."/>
            <person name="Kaster A.-K."/>
            <person name="Ovreas L."/>
            <person name="Rohde M."/>
            <person name="Galperin M.Y."/>
            <person name="Jogler C."/>
        </authorList>
    </citation>
    <scope>NUCLEOTIDE SEQUENCE [LARGE SCALE GENOMIC DNA]</scope>
    <source>
        <strain evidence="2 3">Mal64</strain>
    </source>
</reference>
<keyword evidence="3" id="KW-1185">Reference proteome</keyword>
<dbReference type="Gene3D" id="3.30.720.120">
    <property type="match status" value="1"/>
</dbReference>
<comment type="caution">
    <text evidence="2">The sequence shown here is derived from an EMBL/GenBank/DDBJ whole genome shotgun (WGS) entry which is preliminary data.</text>
</comment>
<gene>
    <name evidence="2" type="ORF">Mal64_18210</name>
</gene>
<dbReference type="InterPro" id="IPR004360">
    <property type="entry name" value="Glyas_Fos-R_dOase_dom"/>
</dbReference>
<dbReference type="PANTHER" id="PTHR34109">
    <property type="entry name" value="BNAUNNG04460D PROTEIN-RELATED"/>
    <property type="match status" value="1"/>
</dbReference>
<dbReference type="InterPro" id="IPR037523">
    <property type="entry name" value="VOC_core"/>
</dbReference>
<accession>A0A5C5ZLL5</accession>
<evidence type="ECO:0000313" key="2">
    <source>
        <dbReference type="EMBL" id="TWT88342.1"/>
    </source>
</evidence>
<feature type="domain" description="VOC" evidence="1">
    <location>
        <begin position="9"/>
        <end position="134"/>
    </location>
</feature>
<organism evidence="2 3">
    <name type="scientific">Pseudobythopirellula maris</name>
    <dbReference type="NCBI Taxonomy" id="2527991"/>
    <lineage>
        <taxon>Bacteria</taxon>
        <taxon>Pseudomonadati</taxon>
        <taxon>Planctomycetota</taxon>
        <taxon>Planctomycetia</taxon>
        <taxon>Pirellulales</taxon>
        <taxon>Lacipirellulaceae</taxon>
        <taxon>Pseudobythopirellula</taxon>
    </lineage>
</organism>
<dbReference type="EMBL" id="SJPQ01000002">
    <property type="protein sequence ID" value="TWT88342.1"/>
    <property type="molecule type" value="Genomic_DNA"/>
</dbReference>
<sequence>MPVDKIPAGYSTVTPYLVVKDTAAALAFYAKAFGAEEQMRLNGPGGSVDHAETKIGDSLVMIGPSMPGKEIAWPQGEQLPSISMLLYVEDCETLYAQAIAAGCESRMEPVDMFWGDRMAKVADPFGHEWSMATHIEDVTQEECQRRYEAMLASVDS</sequence>
<dbReference type="Gene3D" id="3.30.720.110">
    <property type="match status" value="1"/>
</dbReference>